<dbReference type="InterPro" id="IPR001542">
    <property type="entry name" value="Defensin_invertebrate/fungal"/>
</dbReference>
<accession>A0A0A9XCX2</accession>
<feature type="domain" description="Invertebrate defensins family profile" evidence="3">
    <location>
        <begin position="68"/>
        <end position="101"/>
    </location>
</feature>
<dbReference type="EMBL" id="GBHO01025755">
    <property type="protein sequence ID" value="JAG17849.1"/>
    <property type="molecule type" value="Transcribed_RNA"/>
</dbReference>
<gene>
    <name evidence="4" type="primary">DEF</name>
    <name evidence="4" type="ORF">CM83_39151</name>
</gene>
<dbReference type="PROSITE" id="PS51378">
    <property type="entry name" value="INVERT_DEFENSINS"/>
    <property type="match status" value="1"/>
</dbReference>
<dbReference type="Pfam" id="PF01097">
    <property type="entry name" value="Defensin_2"/>
    <property type="match status" value="1"/>
</dbReference>
<evidence type="ECO:0000313" key="4">
    <source>
        <dbReference type="EMBL" id="JAG17849.1"/>
    </source>
</evidence>
<feature type="transmembrane region" description="Helical" evidence="2">
    <location>
        <begin position="21"/>
        <end position="39"/>
    </location>
</feature>
<reference evidence="4" key="1">
    <citation type="journal article" date="2014" name="PLoS ONE">
        <title>Transcriptome-Based Identification of ABC Transporters in the Western Tarnished Plant Bug Lygus hesperus.</title>
        <authorList>
            <person name="Hull J.J."/>
            <person name="Chaney K."/>
            <person name="Geib S.M."/>
            <person name="Fabrick J.A."/>
            <person name="Brent C.S."/>
            <person name="Walsh D."/>
            <person name="Lavine L.C."/>
        </authorList>
    </citation>
    <scope>NUCLEOTIDE SEQUENCE</scope>
</reference>
<dbReference type="GO" id="GO:0051707">
    <property type="term" value="P:response to other organism"/>
    <property type="evidence" value="ECO:0007669"/>
    <property type="project" value="UniProtKB-ARBA"/>
</dbReference>
<dbReference type="GO" id="GO:0006952">
    <property type="term" value="P:defense response"/>
    <property type="evidence" value="ECO:0007669"/>
    <property type="project" value="InterPro"/>
</dbReference>
<dbReference type="AlphaFoldDB" id="A0A0A9XCX2"/>
<feature type="non-terminal residue" evidence="4">
    <location>
        <position position="1"/>
    </location>
</feature>
<evidence type="ECO:0000259" key="3">
    <source>
        <dbReference type="PROSITE" id="PS51378"/>
    </source>
</evidence>
<evidence type="ECO:0000256" key="1">
    <source>
        <dbReference type="ARBA" id="ARBA00023157"/>
    </source>
</evidence>
<sequence length="104" mass="11368">SEVIYASSRRNPLKFFHTMKFILILSLFAVYGFVAVASFEEPDVAVEPVANEEVEVVPPVHPLVRAKRVTCDIGGAACNLHCQWKGYARGNCVSKTCNCSGYSG</sequence>
<organism evidence="4">
    <name type="scientific">Lygus hesperus</name>
    <name type="common">Western plant bug</name>
    <dbReference type="NCBI Taxonomy" id="30085"/>
    <lineage>
        <taxon>Eukaryota</taxon>
        <taxon>Metazoa</taxon>
        <taxon>Ecdysozoa</taxon>
        <taxon>Arthropoda</taxon>
        <taxon>Hexapoda</taxon>
        <taxon>Insecta</taxon>
        <taxon>Pterygota</taxon>
        <taxon>Neoptera</taxon>
        <taxon>Paraneoptera</taxon>
        <taxon>Hemiptera</taxon>
        <taxon>Heteroptera</taxon>
        <taxon>Panheteroptera</taxon>
        <taxon>Cimicomorpha</taxon>
        <taxon>Miridae</taxon>
        <taxon>Mirini</taxon>
        <taxon>Lygus</taxon>
    </lineage>
</organism>
<evidence type="ECO:0000256" key="2">
    <source>
        <dbReference type="SAM" id="Phobius"/>
    </source>
</evidence>
<keyword evidence="1" id="KW-1015">Disulfide bond</keyword>
<reference evidence="4" key="2">
    <citation type="submission" date="2014-07" db="EMBL/GenBank/DDBJ databases">
        <authorList>
            <person name="Hull J."/>
        </authorList>
    </citation>
    <scope>NUCLEOTIDE SEQUENCE</scope>
</reference>
<proteinExistence type="predicted"/>
<protein>
    <submittedName>
        <fullName evidence="4">Defensin-A</fullName>
    </submittedName>
</protein>
<keyword evidence="2" id="KW-1133">Transmembrane helix</keyword>
<name>A0A0A9XCX2_LYGHE</name>
<keyword evidence="2" id="KW-0812">Transmembrane</keyword>
<keyword evidence="2" id="KW-0472">Membrane</keyword>